<feature type="compositionally biased region" description="Polar residues" evidence="1">
    <location>
        <begin position="251"/>
        <end position="268"/>
    </location>
</feature>
<dbReference type="OrthoDB" id="6313655at2"/>
<sequence>MANTAEVINFPVPDVALKEPRVADLEDGFTRIANELLEAVMLAGLSQHQLLVFMAVMRKTYGFNKKSDWVSNEQLSSLTGILPHKCSAAKSTLVKRGIFTQSGRAVGINKVVGDWSTLPESGKKNKVYLKEVNLPESGKKRLPESGKGIYPNQVNTKDKHTKDNKDNKYIPPLVPRGDASAKPEKATKRATQYPENFAATDGNRKLAKELGIDLQREIDAFSDFHRSKGSTFKDWNLALNTWLRNAIKFGSKSQPAQRAPTSRFSSENFAGKDYGTTEMPSWAQE</sequence>
<evidence type="ECO:0000259" key="2">
    <source>
        <dbReference type="Pfam" id="PF04492"/>
    </source>
</evidence>
<dbReference type="AlphaFoldDB" id="A0A3R9EYQ9"/>
<organism evidence="3 4">
    <name type="scientific">Atlantibacter subterraneus</name>
    <dbReference type="NCBI Taxonomy" id="255519"/>
    <lineage>
        <taxon>Bacteria</taxon>
        <taxon>Pseudomonadati</taxon>
        <taxon>Pseudomonadota</taxon>
        <taxon>Gammaproteobacteria</taxon>
        <taxon>Enterobacterales</taxon>
        <taxon>Enterobacteriaceae</taxon>
        <taxon>Atlantibacter</taxon>
    </lineage>
</organism>
<accession>A0A3R9EYQ9</accession>
<dbReference type="Gene3D" id="1.10.10.10">
    <property type="entry name" value="Winged helix-like DNA-binding domain superfamily/Winged helix DNA-binding domain"/>
    <property type="match status" value="1"/>
</dbReference>
<dbReference type="Proteomes" id="UP000275331">
    <property type="component" value="Unassembled WGS sequence"/>
</dbReference>
<feature type="domain" description="Bacteriophage lambda Replication protein O N-terminal" evidence="2">
    <location>
        <begin position="21"/>
        <end position="115"/>
    </location>
</feature>
<evidence type="ECO:0000313" key="4">
    <source>
        <dbReference type="Proteomes" id="UP000275331"/>
    </source>
</evidence>
<evidence type="ECO:0000313" key="3">
    <source>
        <dbReference type="EMBL" id="RSE22139.1"/>
    </source>
</evidence>
<proteinExistence type="predicted"/>
<dbReference type="NCBIfam" id="TIGR01610">
    <property type="entry name" value="phage_O_Nterm"/>
    <property type="match status" value="1"/>
</dbReference>
<reference evidence="3 4" key="1">
    <citation type="submission" date="2018-10" db="EMBL/GenBank/DDBJ databases">
        <title>Transmission dynamics of multidrug resistant bacteria on intensive care unit surfaces.</title>
        <authorList>
            <person name="D'Souza A.W."/>
            <person name="Potter R.F."/>
            <person name="Wallace M."/>
            <person name="Shupe A."/>
            <person name="Patel S."/>
            <person name="Sun S."/>
            <person name="Gul D."/>
            <person name="Kwon J.H."/>
            <person name="Andleeb S."/>
            <person name="Burnham C.-A.D."/>
            <person name="Dantas G."/>
        </authorList>
    </citation>
    <scope>NUCLEOTIDE SEQUENCE [LARGE SCALE GENOMIC DNA]</scope>
    <source>
        <strain evidence="3 4">AS_373</strain>
    </source>
</reference>
<dbReference type="RefSeq" id="WP_125295636.1">
    <property type="nucleotide sequence ID" value="NZ_RHWZ01000021.1"/>
</dbReference>
<evidence type="ECO:0000256" key="1">
    <source>
        <dbReference type="SAM" id="MobiDB-lite"/>
    </source>
</evidence>
<feature type="region of interest" description="Disordered" evidence="1">
    <location>
        <begin position="137"/>
        <end position="190"/>
    </location>
</feature>
<feature type="region of interest" description="Disordered" evidence="1">
    <location>
        <begin position="249"/>
        <end position="285"/>
    </location>
</feature>
<dbReference type="EMBL" id="RHXB01000020">
    <property type="protein sequence ID" value="RSE22139.1"/>
    <property type="molecule type" value="Genomic_DNA"/>
</dbReference>
<dbReference type="InterPro" id="IPR006497">
    <property type="entry name" value="Phage_lambda_VrpO_N"/>
</dbReference>
<dbReference type="Pfam" id="PF04492">
    <property type="entry name" value="Phage_rep_O"/>
    <property type="match status" value="1"/>
</dbReference>
<gene>
    <name evidence="3" type="ORF">EGT71_22140</name>
</gene>
<name>A0A3R9EYQ9_9ENTR</name>
<dbReference type="InterPro" id="IPR036388">
    <property type="entry name" value="WH-like_DNA-bd_sf"/>
</dbReference>
<comment type="caution">
    <text evidence="3">The sequence shown here is derived from an EMBL/GenBank/DDBJ whole genome shotgun (WGS) entry which is preliminary data.</text>
</comment>
<feature type="compositionally biased region" description="Basic and acidic residues" evidence="1">
    <location>
        <begin position="156"/>
        <end position="168"/>
    </location>
</feature>
<dbReference type="GO" id="GO:0006260">
    <property type="term" value="P:DNA replication"/>
    <property type="evidence" value="ECO:0007669"/>
    <property type="project" value="InterPro"/>
</dbReference>
<protein>
    <submittedName>
        <fullName evidence="3">Replication protein</fullName>
    </submittedName>
</protein>